<accession>A0A804P1D8</accession>
<keyword evidence="3" id="KW-1185">Reference proteome</keyword>
<protein>
    <submittedName>
        <fullName evidence="2">Uncharacterized protein</fullName>
    </submittedName>
</protein>
<evidence type="ECO:0000313" key="2">
    <source>
        <dbReference type="EnsemblPlants" id="Zm00001eb201620_P002"/>
    </source>
</evidence>
<feature type="chain" id="PRO_5033052863" evidence="1">
    <location>
        <begin position="21"/>
        <end position="91"/>
    </location>
</feature>
<feature type="signal peptide" evidence="1">
    <location>
        <begin position="1"/>
        <end position="20"/>
    </location>
</feature>
<keyword evidence="1" id="KW-0732">Signal</keyword>
<dbReference type="EnsemblPlants" id="Zm00001eb201620_T002">
    <property type="protein sequence ID" value="Zm00001eb201620_P002"/>
    <property type="gene ID" value="Zm00001eb201620"/>
</dbReference>
<dbReference type="InParanoid" id="A0A804P1D8"/>
<reference evidence="2" key="2">
    <citation type="submission" date="2019-07" db="EMBL/GenBank/DDBJ databases">
        <authorList>
            <person name="Seetharam A."/>
            <person name="Woodhouse M."/>
            <person name="Cannon E."/>
        </authorList>
    </citation>
    <scope>NUCLEOTIDE SEQUENCE [LARGE SCALE GENOMIC DNA]</scope>
    <source>
        <strain evidence="2">cv. B73</strain>
    </source>
</reference>
<evidence type="ECO:0007829" key="4">
    <source>
        <dbReference type="PeptideAtlas" id="A0A804P1D8"/>
    </source>
</evidence>
<reference evidence="3" key="1">
    <citation type="journal article" date="2009" name="Science">
        <title>The B73 maize genome: complexity, diversity, and dynamics.</title>
        <authorList>
            <person name="Schnable P.S."/>
            <person name="Ware D."/>
            <person name="Fulton R.S."/>
            <person name="Stein J.C."/>
            <person name="Wei F."/>
            <person name="Pasternak S."/>
            <person name="Liang C."/>
            <person name="Zhang J."/>
            <person name="Fulton L."/>
            <person name="Graves T.A."/>
            <person name="Minx P."/>
            <person name="Reily A.D."/>
            <person name="Courtney L."/>
            <person name="Kruchowski S.S."/>
            <person name="Tomlinson C."/>
            <person name="Strong C."/>
            <person name="Delehaunty K."/>
            <person name="Fronick C."/>
            <person name="Courtney B."/>
            <person name="Rock S.M."/>
            <person name="Belter E."/>
            <person name="Du F."/>
            <person name="Kim K."/>
            <person name="Abbott R.M."/>
            <person name="Cotton M."/>
            <person name="Levy A."/>
            <person name="Marchetto P."/>
            <person name="Ochoa K."/>
            <person name="Jackson S.M."/>
            <person name="Gillam B."/>
            <person name="Chen W."/>
            <person name="Yan L."/>
            <person name="Higginbotham J."/>
            <person name="Cardenas M."/>
            <person name="Waligorski J."/>
            <person name="Applebaum E."/>
            <person name="Phelps L."/>
            <person name="Falcone J."/>
            <person name="Kanchi K."/>
            <person name="Thane T."/>
            <person name="Scimone A."/>
            <person name="Thane N."/>
            <person name="Henke J."/>
            <person name="Wang T."/>
            <person name="Ruppert J."/>
            <person name="Shah N."/>
            <person name="Rotter K."/>
            <person name="Hodges J."/>
            <person name="Ingenthron E."/>
            <person name="Cordes M."/>
            <person name="Kohlberg S."/>
            <person name="Sgro J."/>
            <person name="Delgado B."/>
            <person name="Mead K."/>
            <person name="Chinwalla A."/>
            <person name="Leonard S."/>
            <person name="Crouse K."/>
            <person name="Collura K."/>
            <person name="Kudrna D."/>
            <person name="Currie J."/>
            <person name="He R."/>
            <person name="Angelova A."/>
            <person name="Rajasekar S."/>
            <person name="Mueller T."/>
            <person name="Lomeli R."/>
            <person name="Scara G."/>
            <person name="Ko A."/>
            <person name="Delaney K."/>
            <person name="Wissotski M."/>
            <person name="Lopez G."/>
            <person name="Campos D."/>
            <person name="Braidotti M."/>
            <person name="Ashley E."/>
            <person name="Golser W."/>
            <person name="Kim H."/>
            <person name="Lee S."/>
            <person name="Lin J."/>
            <person name="Dujmic Z."/>
            <person name="Kim W."/>
            <person name="Talag J."/>
            <person name="Zuccolo A."/>
            <person name="Fan C."/>
            <person name="Sebastian A."/>
            <person name="Kramer M."/>
            <person name="Spiegel L."/>
            <person name="Nascimento L."/>
            <person name="Zutavern T."/>
            <person name="Miller B."/>
            <person name="Ambroise C."/>
            <person name="Muller S."/>
            <person name="Spooner W."/>
            <person name="Narechania A."/>
            <person name="Ren L."/>
            <person name="Wei S."/>
            <person name="Kumari S."/>
            <person name="Faga B."/>
            <person name="Levy M.J."/>
            <person name="McMahan L."/>
            <person name="Van Buren P."/>
            <person name="Vaughn M.W."/>
            <person name="Ying K."/>
            <person name="Yeh C.-T."/>
            <person name="Emrich S.J."/>
            <person name="Jia Y."/>
            <person name="Kalyanaraman A."/>
            <person name="Hsia A.-P."/>
            <person name="Barbazuk W.B."/>
            <person name="Baucom R.S."/>
            <person name="Brutnell T.P."/>
            <person name="Carpita N.C."/>
            <person name="Chaparro C."/>
            <person name="Chia J.-M."/>
            <person name="Deragon J.-M."/>
            <person name="Estill J.C."/>
            <person name="Fu Y."/>
            <person name="Jeddeloh J.A."/>
            <person name="Han Y."/>
            <person name="Lee H."/>
            <person name="Li P."/>
            <person name="Lisch D.R."/>
            <person name="Liu S."/>
            <person name="Liu Z."/>
            <person name="Nagel D.H."/>
            <person name="McCann M.C."/>
            <person name="SanMiguel P."/>
            <person name="Myers A.M."/>
            <person name="Nettleton D."/>
            <person name="Nguyen J."/>
            <person name="Penning B.W."/>
            <person name="Ponnala L."/>
            <person name="Schneider K.L."/>
            <person name="Schwartz D.C."/>
            <person name="Sharma A."/>
            <person name="Soderlund C."/>
            <person name="Springer N.M."/>
            <person name="Sun Q."/>
            <person name="Wang H."/>
            <person name="Waterman M."/>
            <person name="Westerman R."/>
            <person name="Wolfgruber T.K."/>
            <person name="Yang L."/>
            <person name="Yu Y."/>
            <person name="Zhang L."/>
            <person name="Zhou S."/>
            <person name="Zhu Q."/>
            <person name="Bennetzen J.L."/>
            <person name="Dawe R.K."/>
            <person name="Jiang J."/>
            <person name="Jiang N."/>
            <person name="Presting G.G."/>
            <person name="Wessler S.R."/>
            <person name="Aluru S."/>
            <person name="Martienssen R.A."/>
            <person name="Clifton S.W."/>
            <person name="McCombie W.R."/>
            <person name="Wing R.A."/>
            <person name="Wilson R.K."/>
        </authorList>
    </citation>
    <scope>NUCLEOTIDE SEQUENCE [LARGE SCALE GENOMIC DNA]</scope>
    <source>
        <strain evidence="3">cv. B73</strain>
    </source>
</reference>
<keyword evidence="4" id="KW-1267">Proteomics identification</keyword>
<proteinExistence type="evidence at protein level"/>
<dbReference type="AlphaFoldDB" id="A0A804P1D8"/>
<dbReference type="Gramene" id="Zm00001eb201620_T002">
    <property type="protein sequence ID" value="Zm00001eb201620_P002"/>
    <property type="gene ID" value="Zm00001eb201620"/>
</dbReference>
<evidence type="ECO:0000256" key="1">
    <source>
        <dbReference type="SAM" id="SignalP"/>
    </source>
</evidence>
<organism evidence="2 3">
    <name type="scientific">Zea mays</name>
    <name type="common">Maize</name>
    <dbReference type="NCBI Taxonomy" id="4577"/>
    <lineage>
        <taxon>Eukaryota</taxon>
        <taxon>Viridiplantae</taxon>
        <taxon>Streptophyta</taxon>
        <taxon>Embryophyta</taxon>
        <taxon>Tracheophyta</taxon>
        <taxon>Spermatophyta</taxon>
        <taxon>Magnoliopsida</taxon>
        <taxon>Liliopsida</taxon>
        <taxon>Poales</taxon>
        <taxon>Poaceae</taxon>
        <taxon>PACMAD clade</taxon>
        <taxon>Panicoideae</taxon>
        <taxon>Andropogonodae</taxon>
        <taxon>Andropogoneae</taxon>
        <taxon>Tripsacinae</taxon>
        <taxon>Zea</taxon>
    </lineage>
</organism>
<name>A0A804P1D8_MAIZE</name>
<sequence length="91" mass="9642">MAVFKTTIVLFLVFAVLSSTSPCYEAGRSSCAGIGGCDQQLDATPCVDPLKNDADHCTTATCALQCLSAKHKTKSAYCKHEGSKYECCCPP</sequence>
<evidence type="ECO:0000313" key="3">
    <source>
        <dbReference type="Proteomes" id="UP000007305"/>
    </source>
</evidence>
<reference evidence="2" key="3">
    <citation type="submission" date="2021-05" db="UniProtKB">
        <authorList>
            <consortium name="EnsemblPlants"/>
        </authorList>
    </citation>
    <scope>IDENTIFICATION</scope>
    <source>
        <strain evidence="2">cv. B73</strain>
    </source>
</reference>
<dbReference type="Proteomes" id="UP000007305">
    <property type="component" value="Chromosome 4"/>
</dbReference>